<organism evidence="3">
    <name type="scientific">Selaginella moellendorffii</name>
    <name type="common">Spikemoss</name>
    <dbReference type="NCBI Taxonomy" id="88036"/>
    <lineage>
        <taxon>Eukaryota</taxon>
        <taxon>Viridiplantae</taxon>
        <taxon>Streptophyta</taxon>
        <taxon>Embryophyta</taxon>
        <taxon>Tracheophyta</taxon>
        <taxon>Lycopodiopsida</taxon>
        <taxon>Selaginellales</taxon>
        <taxon>Selaginellaceae</taxon>
        <taxon>Selaginella</taxon>
    </lineage>
</organism>
<feature type="compositionally biased region" description="Basic and acidic residues" evidence="1">
    <location>
        <begin position="747"/>
        <end position="758"/>
    </location>
</feature>
<feature type="compositionally biased region" description="Polar residues" evidence="1">
    <location>
        <begin position="152"/>
        <end position="168"/>
    </location>
</feature>
<dbReference type="KEGG" id="smo:SELMODRAFT_432086"/>
<feature type="compositionally biased region" description="Polar residues" evidence="1">
    <location>
        <begin position="430"/>
        <end position="439"/>
    </location>
</feature>
<gene>
    <name evidence="2" type="ORF">SELMODRAFT_432086</name>
</gene>
<feature type="region of interest" description="Disordered" evidence="1">
    <location>
        <begin position="150"/>
        <end position="192"/>
    </location>
</feature>
<feature type="compositionally biased region" description="Low complexity" evidence="1">
    <location>
        <begin position="880"/>
        <end position="893"/>
    </location>
</feature>
<dbReference type="HOGENOM" id="CLU_296724_0_0_1"/>
<feature type="region of interest" description="Disordered" evidence="1">
    <location>
        <begin position="827"/>
        <end position="893"/>
    </location>
</feature>
<feature type="region of interest" description="Disordered" evidence="1">
    <location>
        <begin position="558"/>
        <end position="584"/>
    </location>
</feature>
<proteinExistence type="predicted"/>
<feature type="region of interest" description="Disordered" evidence="1">
    <location>
        <begin position="969"/>
        <end position="1017"/>
    </location>
</feature>
<keyword evidence="3" id="KW-1185">Reference proteome</keyword>
<feature type="compositionally biased region" description="Pro residues" evidence="1">
    <location>
        <begin position="495"/>
        <end position="508"/>
    </location>
</feature>
<feature type="region of interest" description="Disordered" evidence="1">
    <location>
        <begin position="329"/>
        <end position="511"/>
    </location>
</feature>
<evidence type="ECO:0000256" key="1">
    <source>
        <dbReference type="SAM" id="MobiDB-lite"/>
    </source>
</evidence>
<evidence type="ECO:0000313" key="3">
    <source>
        <dbReference type="Proteomes" id="UP000001514"/>
    </source>
</evidence>
<dbReference type="InParanoid" id="D8TEY1"/>
<dbReference type="AlphaFoldDB" id="D8TEY1"/>
<feature type="region of interest" description="Disordered" evidence="1">
    <location>
        <begin position="1"/>
        <end position="75"/>
    </location>
</feature>
<feature type="compositionally biased region" description="Polar residues" evidence="1">
    <location>
        <begin position="996"/>
        <end position="1010"/>
    </location>
</feature>
<accession>D8TEY1</accession>
<feature type="compositionally biased region" description="Basic residues" evidence="1">
    <location>
        <begin position="734"/>
        <end position="746"/>
    </location>
</feature>
<reference evidence="2 3" key="1">
    <citation type="journal article" date="2011" name="Science">
        <title>The Selaginella genome identifies genetic changes associated with the evolution of vascular plants.</title>
        <authorList>
            <person name="Banks J.A."/>
            <person name="Nishiyama T."/>
            <person name="Hasebe M."/>
            <person name="Bowman J.L."/>
            <person name="Gribskov M."/>
            <person name="dePamphilis C."/>
            <person name="Albert V.A."/>
            <person name="Aono N."/>
            <person name="Aoyama T."/>
            <person name="Ambrose B.A."/>
            <person name="Ashton N.W."/>
            <person name="Axtell M.J."/>
            <person name="Barker E."/>
            <person name="Barker M.S."/>
            <person name="Bennetzen J.L."/>
            <person name="Bonawitz N.D."/>
            <person name="Chapple C."/>
            <person name="Cheng C."/>
            <person name="Correa L.G."/>
            <person name="Dacre M."/>
            <person name="DeBarry J."/>
            <person name="Dreyer I."/>
            <person name="Elias M."/>
            <person name="Engstrom E.M."/>
            <person name="Estelle M."/>
            <person name="Feng L."/>
            <person name="Finet C."/>
            <person name="Floyd S.K."/>
            <person name="Frommer W.B."/>
            <person name="Fujita T."/>
            <person name="Gramzow L."/>
            <person name="Gutensohn M."/>
            <person name="Harholt J."/>
            <person name="Hattori M."/>
            <person name="Heyl A."/>
            <person name="Hirai T."/>
            <person name="Hiwatashi Y."/>
            <person name="Ishikawa M."/>
            <person name="Iwata M."/>
            <person name="Karol K.G."/>
            <person name="Koehler B."/>
            <person name="Kolukisaoglu U."/>
            <person name="Kubo M."/>
            <person name="Kurata T."/>
            <person name="Lalonde S."/>
            <person name="Li K."/>
            <person name="Li Y."/>
            <person name="Litt A."/>
            <person name="Lyons E."/>
            <person name="Manning G."/>
            <person name="Maruyama T."/>
            <person name="Michael T.P."/>
            <person name="Mikami K."/>
            <person name="Miyazaki S."/>
            <person name="Morinaga S."/>
            <person name="Murata T."/>
            <person name="Mueller-Roeber B."/>
            <person name="Nelson D.R."/>
            <person name="Obara M."/>
            <person name="Oguri Y."/>
            <person name="Olmstead R.G."/>
            <person name="Onodera N."/>
            <person name="Petersen B.L."/>
            <person name="Pils B."/>
            <person name="Prigge M."/>
            <person name="Rensing S.A."/>
            <person name="Riano-Pachon D.M."/>
            <person name="Roberts A.W."/>
            <person name="Sato Y."/>
            <person name="Scheller H.V."/>
            <person name="Schulz B."/>
            <person name="Schulz C."/>
            <person name="Shakirov E.V."/>
            <person name="Shibagaki N."/>
            <person name="Shinohara N."/>
            <person name="Shippen D.E."/>
            <person name="Soerensen I."/>
            <person name="Sotooka R."/>
            <person name="Sugimoto N."/>
            <person name="Sugita M."/>
            <person name="Sumikawa N."/>
            <person name="Tanurdzic M."/>
            <person name="Theissen G."/>
            <person name="Ulvskov P."/>
            <person name="Wakazuki S."/>
            <person name="Weng J.K."/>
            <person name="Willats W.W."/>
            <person name="Wipf D."/>
            <person name="Wolf P.G."/>
            <person name="Yang L."/>
            <person name="Zimmer A.D."/>
            <person name="Zhu Q."/>
            <person name="Mitros T."/>
            <person name="Hellsten U."/>
            <person name="Loque D."/>
            <person name="Otillar R."/>
            <person name="Salamov A."/>
            <person name="Schmutz J."/>
            <person name="Shapiro H."/>
            <person name="Lindquist E."/>
            <person name="Lucas S."/>
            <person name="Rokhsar D."/>
            <person name="Grigoriev I.V."/>
        </authorList>
    </citation>
    <scope>NUCLEOTIDE SEQUENCE [LARGE SCALE GENOMIC DNA]</scope>
</reference>
<sequence>MPATPLPPLPSAALVPIPDSHDVMDPSPLMPPGPAAPGSSNHAMTTAETGYAPVPPAPVLQSELGTTSRATSSREHSQLLAEAIYDERASHRPLSPYLKRVLDTRRALRLRTTRVITAHIETRLENLEQDDTLSSVANFFCNEALCSALQRPPTSSDTATPQNSSDSVACSPDMSRLQQSMRHGPHSAAQERCMANTAASPTANCDSPTSEQEVSQAEGTEHVAHVEHVAVQPMRRFPMPDLPRALRAPRHQRDLRSFYVANFPYRYVRSQFQDTFESLLRDRGAYPHGVLPANPGPLTAELSATAMRRIFPPPVVPNPVSSLPRPALAMAAEQRPPSERGLPGPGSLRQPLRQPPSPATHGSVSRPVQPRPTTSHRQEQPVSTPPHLTPSTRTRRTPPHSSMPERPSTPRSPEAGPPPLTPRASPAQRAPSTRTTRTHASPRAASQELRRPPPAPVDPPVTSPPRGHLAAQRTRTDAEPIPPQPERCSGQPAPGRTPEPPAAPPPPLAVGAEDGYTLGGFKNIDGAFNSILASSLQEFLQEYNTLVSSRYALQGLKDLKEQKKRPQSLRTRPPKLKVSRHAQDGLTSRIAEAHERYLTELHNILIKAREDEIETLQKLVSSGLRDLFRSRLEDLVTSTLSYCSATEHDAVYHHLLALKQRCTLKFHTKTSFFMAGKGIEHRTQATATRRLEEAIDVANASADALPKEQTIAELVDAAVTKAFQSQRHATPSHTGKKKRKREKKNKAREQRFEQEAPRVLRRQRRRSRIPVGNTHPQRPGKRTAAERDYWDSSHLFRCIGFFFEGDSAPDISSPAWFPRKECWTRWPSPLRPQQLPAATPTLHDTGTGHLRSPATARTFTDQRQQGSSHTQPSTSPWTEPDPCQPQEQDPSTTTPLTLALTLTNRQSPCEGNPQDYWSPLTSPSKATLDIAGQRPVSKFENRVETGAVHNLSSRTLSAAEIRLLSLGLSRPTPSPLQGRRLSPAGVPSTEPDLRAASSTSACGTTPSTLARQPAPQA</sequence>
<feature type="compositionally biased region" description="Polar residues" evidence="1">
    <location>
        <begin position="724"/>
        <end position="733"/>
    </location>
</feature>
<dbReference type="Proteomes" id="UP000001514">
    <property type="component" value="Unassembled WGS sequence"/>
</dbReference>
<dbReference type="EMBL" id="GL377752">
    <property type="protein sequence ID" value="EFJ04777.1"/>
    <property type="molecule type" value="Genomic_DNA"/>
</dbReference>
<feature type="region of interest" description="Disordered" evidence="1">
    <location>
        <begin position="724"/>
        <end position="786"/>
    </location>
</feature>
<feature type="compositionally biased region" description="Pro residues" evidence="1">
    <location>
        <begin position="1"/>
        <end position="10"/>
    </location>
</feature>
<name>D8TEY1_SELML</name>
<feature type="compositionally biased region" description="Polar residues" evidence="1">
    <location>
        <begin position="855"/>
        <end position="877"/>
    </location>
</feature>
<dbReference type="Gramene" id="EFJ04777">
    <property type="protein sequence ID" value="EFJ04777"/>
    <property type="gene ID" value="SELMODRAFT_432086"/>
</dbReference>
<protein>
    <submittedName>
        <fullName evidence="2">Uncharacterized protein</fullName>
    </submittedName>
</protein>
<feature type="compositionally biased region" description="Pro residues" evidence="1">
    <location>
        <begin position="452"/>
        <end position="463"/>
    </location>
</feature>
<feature type="compositionally biased region" description="Basic residues" evidence="1">
    <location>
        <begin position="562"/>
        <end position="580"/>
    </location>
</feature>
<feature type="compositionally biased region" description="Basic residues" evidence="1">
    <location>
        <begin position="759"/>
        <end position="768"/>
    </location>
</feature>
<evidence type="ECO:0000313" key="2">
    <source>
        <dbReference type="EMBL" id="EFJ04777.1"/>
    </source>
</evidence>